<protein>
    <submittedName>
        <fullName evidence="2">Aminoglycoside phosphotransferase</fullName>
    </submittedName>
</protein>
<keyword evidence="3" id="KW-1185">Reference proteome</keyword>
<name>C5C0W0_BEUC1</name>
<keyword evidence="2" id="KW-0808">Transferase</keyword>
<dbReference type="RefSeq" id="WP_015881604.1">
    <property type="nucleotide sequence ID" value="NC_012669.1"/>
</dbReference>
<evidence type="ECO:0000313" key="3">
    <source>
        <dbReference type="Proteomes" id="UP000007962"/>
    </source>
</evidence>
<sequence>MKTLPDNPNLDHLRRQAKDLLAGLRDQDPTTTLAAAQAALAQQYGFRTWPDLKTEVDRLRGTADVADPSLAAVVAERFDLGAMTSPMASVQRADDLGRLWSLETDGGRWAVRSAENWWPIVPAERDVELQEAAAAAGVQLPAPVRSRAGAVVEEIDGVPWRVTTWRHSAPPLAAPVSALSTRRVGAVLATIHGLRLEVDRVSPWHEARFADEPWADVAARARAAGVSWADAFAAAVPTLDGLASLGEAPVDAGSAVLTHNSLGPAKVRREHDGTLVVAGWEHAGGQPPAWELADALATWSIDPGGAVNVAGARALVEGYASVADGVPALDDGSFRGHAMSICNYVMGEVGVALDAHAAASAPGADAPERDFADRNVTHLLTHLSGTPAFAQLLDVAALVH</sequence>
<reference evidence="2 3" key="1">
    <citation type="journal article" date="2009" name="Stand. Genomic Sci.">
        <title>Complete genome sequence of Beutenbergia cavernae type strain (HKI 0122).</title>
        <authorList>
            <person name="Land M."/>
            <person name="Pukall R."/>
            <person name="Abt B."/>
            <person name="Goker M."/>
            <person name="Rohde M."/>
            <person name="Glavina Del Rio T."/>
            <person name="Tice H."/>
            <person name="Copeland A."/>
            <person name="Cheng J.F."/>
            <person name="Lucas S."/>
            <person name="Chen F."/>
            <person name="Nolan M."/>
            <person name="Bruce D."/>
            <person name="Goodwin L."/>
            <person name="Pitluck S."/>
            <person name="Ivanova N."/>
            <person name="Mavromatis K."/>
            <person name="Ovchinnikova G."/>
            <person name="Pati A."/>
            <person name="Chen A."/>
            <person name="Palaniappan K."/>
            <person name="Hauser L."/>
            <person name="Chang Y.J."/>
            <person name="Jefferies C.C."/>
            <person name="Saunders E."/>
            <person name="Brettin T."/>
            <person name="Detter J.C."/>
            <person name="Han C."/>
            <person name="Chain P."/>
            <person name="Bristow J."/>
            <person name="Eisen J.A."/>
            <person name="Markowitz V."/>
            <person name="Hugenholtz P."/>
            <person name="Kyrpides N.C."/>
            <person name="Klenk H.P."/>
            <person name="Lapidus A."/>
        </authorList>
    </citation>
    <scope>NUCLEOTIDE SEQUENCE [LARGE SCALE GENOMIC DNA]</scope>
    <source>
        <strain evidence="3">ATCC BAA-8 / DSM 12333 / NBRC 16432</strain>
    </source>
</reference>
<dbReference type="HOGENOM" id="CLU_688242_0_0_11"/>
<dbReference type="STRING" id="471853.Bcav_1104"/>
<accession>C5C0W0</accession>
<gene>
    <name evidence="2" type="ordered locus">Bcav_1104</name>
</gene>
<feature type="domain" description="Aminoglycoside phosphotransferase" evidence="1">
    <location>
        <begin position="100"/>
        <end position="323"/>
    </location>
</feature>
<dbReference type="Gene3D" id="3.90.1200.10">
    <property type="match status" value="1"/>
</dbReference>
<evidence type="ECO:0000259" key="1">
    <source>
        <dbReference type="Pfam" id="PF01636"/>
    </source>
</evidence>
<organism evidence="2 3">
    <name type="scientific">Beutenbergia cavernae (strain ATCC BAA-8 / DSM 12333 / CCUG 43141 / JCM 11478 / NBRC 16432 / NCIMB 13614 / HKI 0122)</name>
    <dbReference type="NCBI Taxonomy" id="471853"/>
    <lineage>
        <taxon>Bacteria</taxon>
        <taxon>Bacillati</taxon>
        <taxon>Actinomycetota</taxon>
        <taxon>Actinomycetes</taxon>
        <taxon>Micrococcales</taxon>
        <taxon>Beutenbergiaceae</taxon>
        <taxon>Beutenbergia</taxon>
    </lineage>
</organism>
<dbReference type="EMBL" id="CP001618">
    <property type="protein sequence ID" value="ACQ79364.1"/>
    <property type="molecule type" value="Genomic_DNA"/>
</dbReference>
<dbReference type="GO" id="GO:0016740">
    <property type="term" value="F:transferase activity"/>
    <property type="evidence" value="ECO:0007669"/>
    <property type="project" value="UniProtKB-KW"/>
</dbReference>
<proteinExistence type="predicted"/>
<dbReference type="SMR" id="C5C0W0"/>
<dbReference type="SUPFAM" id="SSF56112">
    <property type="entry name" value="Protein kinase-like (PK-like)"/>
    <property type="match status" value="1"/>
</dbReference>
<dbReference type="InterPro" id="IPR002575">
    <property type="entry name" value="Aminoglycoside_PTrfase"/>
</dbReference>
<dbReference type="eggNOG" id="COG2334">
    <property type="taxonomic scope" value="Bacteria"/>
</dbReference>
<dbReference type="Proteomes" id="UP000007962">
    <property type="component" value="Chromosome"/>
</dbReference>
<evidence type="ECO:0000313" key="2">
    <source>
        <dbReference type="EMBL" id="ACQ79364.1"/>
    </source>
</evidence>
<dbReference type="Pfam" id="PF01636">
    <property type="entry name" value="APH"/>
    <property type="match status" value="1"/>
</dbReference>
<dbReference type="AlphaFoldDB" id="C5C0W0"/>
<dbReference type="InterPro" id="IPR011009">
    <property type="entry name" value="Kinase-like_dom_sf"/>
</dbReference>
<dbReference type="KEGG" id="bcv:Bcav_1104"/>